<evidence type="ECO:0000313" key="3">
    <source>
        <dbReference type="Proteomes" id="UP000180235"/>
    </source>
</evidence>
<gene>
    <name evidence="2" type="ORF">GlitD10_1984</name>
</gene>
<organism evidence="2 3">
    <name type="scientific">Gloeomargarita lithophora Alchichica-D10</name>
    <dbReference type="NCBI Taxonomy" id="1188229"/>
    <lineage>
        <taxon>Bacteria</taxon>
        <taxon>Bacillati</taxon>
        <taxon>Cyanobacteriota</taxon>
        <taxon>Cyanophyceae</taxon>
        <taxon>Gloeomargaritales</taxon>
        <taxon>Gloeomargaritaceae</taxon>
        <taxon>Gloeomargarita</taxon>
    </lineage>
</organism>
<evidence type="ECO:0000313" key="2">
    <source>
        <dbReference type="EMBL" id="APB34310.1"/>
    </source>
</evidence>
<keyword evidence="2" id="KW-0378">Hydrolase</keyword>
<dbReference type="EMBL" id="CP017675">
    <property type="protein sequence ID" value="APB34310.1"/>
    <property type="molecule type" value="Genomic_DNA"/>
</dbReference>
<protein>
    <submittedName>
        <fullName evidence="2">Allophanate hydrolase</fullName>
        <ecNumber evidence="2">3.5.1.54</ecNumber>
    </submittedName>
</protein>
<dbReference type="RefSeq" id="WP_216634564.1">
    <property type="nucleotide sequence ID" value="NZ_CP017675.1"/>
</dbReference>
<dbReference type="EC" id="3.5.1.54" evidence="2"/>
<feature type="domain" description="Allophanate hydrolase C-terminal" evidence="1">
    <location>
        <begin position="7"/>
        <end position="131"/>
    </location>
</feature>
<dbReference type="InterPro" id="IPR053844">
    <property type="entry name" value="AH_C"/>
</dbReference>
<dbReference type="Proteomes" id="UP000180235">
    <property type="component" value="Chromosome"/>
</dbReference>
<name>A0A1J0AED7_9CYAN</name>
<proteinExistence type="predicted"/>
<dbReference type="AlphaFoldDB" id="A0A1J0AED7"/>
<sequence>MTAAQIPLAVVGAHLTGQPLNGQLQELHARLVRTCTTAPIYRLYALSGGSIPKPGLIRQGAGELGYAIELEVWEMSPAGFGLFVAQIPSPLGIGTLILEDGTAVKGFLCEPFALVSALDISHLGGWRAYVASLKPP</sequence>
<dbReference type="Gene3D" id="3.10.490.10">
    <property type="entry name" value="Gamma-glutamyl cyclotransferase-like"/>
    <property type="match status" value="1"/>
</dbReference>
<dbReference type="GO" id="GO:0004039">
    <property type="term" value="F:allophanate hydrolase activity"/>
    <property type="evidence" value="ECO:0007669"/>
    <property type="project" value="UniProtKB-EC"/>
</dbReference>
<evidence type="ECO:0000259" key="1">
    <source>
        <dbReference type="Pfam" id="PF21986"/>
    </source>
</evidence>
<dbReference type="STRING" id="1188229.GlitD10_1984"/>
<accession>A0A1J0AED7</accession>
<reference evidence="2 3" key="1">
    <citation type="submission" date="2016-10" db="EMBL/GenBank/DDBJ databases">
        <title>Description of Gloeomargarita lithophora gen. nov., sp. nov., a thylakoid-bearing basal-branching cyanobacterium with intracellular carbonates, and proposal for Gloeomargaritales ord. nov.</title>
        <authorList>
            <person name="Moreira D."/>
            <person name="Tavera R."/>
            <person name="Benzerara K."/>
            <person name="Skouri-Panet F."/>
            <person name="Couradeau E."/>
            <person name="Gerard E."/>
            <person name="Loussert C."/>
            <person name="Novelo E."/>
            <person name="Zivanovic Y."/>
            <person name="Lopez-Garcia P."/>
        </authorList>
    </citation>
    <scope>NUCLEOTIDE SEQUENCE [LARGE SCALE GENOMIC DNA]</scope>
    <source>
        <strain evidence="2 3">D10</strain>
    </source>
</reference>
<dbReference type="Pfam" id="PF21986">
    <property type="entry name" value="AH_C"/>
    <property type="match status" value="1"/>
</dbReference>
<dbReference type="KEGG" id="glt:GlitD10_1984"/>
<keyword evidence="3" id="KW-1185">Reference proteome</keyword>